<comment type="caution">
    <text evidence="5">The sequence shown here is derived from an EMBL/GenBank/DDBJ whole genome shotgun (WGS) entry which is preliminary data.</text>
</comment>
<accession>A0ABV1L0C5</accession>
<name>A0ABV1L0C5_9BACL</name>
<dbReference type="Gene3D" id="2.60.120.260">
    <property type="entry name" value="Galactose-binding domain-like"/>
    <property type="match status" value="1"/>
</dbReference>
<keyword evidence="2" id="KW-1015">Disulfide bond</keyword>
<dbReference type="SMART" id="SM00560">
    <property type="entry name" value="LamGL"/>
    <property type="match status" value="1"/>
</dbReference>
<keyword evidence="6" id="KW-1185">Reference proteome</keyword>
<dbReference type="EMBL" id="JASKHM010000014">
    <property type="protein sequence ID" value="MEQ4485276.1"/>
    <property type="molecule type" value="Genomic_DNA"/>
</dbReference>
<dbReference type="InterPro" id="IPR013320">
    <property type="entry name" value="ConA-like_dom_sf"/>
</dbReference>
<evidence type="ECO:0000259" key="4">
    <source>
        <dbReference type="SMART" id="SM00560"/>
    </source>
</evidence>
<evidence type="ECO:0000256" key="2">
    <source>
        <dbReference type="ARBA" id="ARBA00023157"/>
    </source>
</evidence>
<sequence>MQRGLKTIGNAGISNNVGGLTNFFGDGSDGAFNPATILSTGTTAPNGGTVANLWDMNAGTIFTTSTLSNASDQVLFQIDFSSQQYLSGSAGSSPTGMRIFVGTISVGTRTLSLQWSDNASTWTEVGTTPITTADANSGLSGGNQYRRYWRLVLKAGGSNCTFSCQGVAINYNGAIAPFDTQTNFVWRLMYPVTIHSGIVIKQYSSLTLPAGYAMTTDSPCRGLIIYCQGNADITGTIDMSQKAGLAPNGEVIPMLVTKKGQYNAKTSSLLHFNNSITDDNGKVWTNNGAATFDSTNKKFGSHAISLNGTNQWIDTPASDDFSFGSGDFTIDFWMRPNSFAALGYVFGSADVNTAYGSIGVATTTTPRIRLIYHKQGDPSQITADGTTSLNTATWYHVAIVKYGEYLKLYLNGNAEISVLAQGMQIQRCLNKFAIGRAGEYTSNNFNGWIDEFRVVKGKAMYTANFTPPVAEYTYTATYTDTPKTLEKYYQLTTVLQALRGGYGGNGGYGGGSSFSTGRQTQVGIGGSGRLNAGGFGGGGSGGAASDPSTQNMTGGQGGSILYSELGGGVGVTLSKQVAVDCRFYGLPGSNGSGGGGGMGSGTNVSVSSAGGSCFGGGGGGSGGCVSSGSTSVGSNGQYSGGLIEIVCGNNITINSGGVLSANGGNGGNGAAGNYSGGGSCGGGGGGGGSGGGVIALFYKGAYTNNGTVQSNGGVGGSGGALGSGGEAGGAGTSGSAGTIHTQQIA</sequence>
<feature type="compositionally biased region" description="Gly residues" evidence="3">
    <location>
        <begin position="725"/>
        <end position="734"/>
    </location>
</feature>
<proteinExistence type="predicted"/>
<dbReference type="Pfam" id="PF13385">
    <property type="entry name" value="Laminin_G_3"/>
    <property type="match status" value="1"/>
</dbReference>
<dbReference type="RefSeq" id="WP_304518415.1">
    <property type="nucleotide sequence ID" value="NZ_JAIOAP010000012.1"/>
</dbReference>
<gene>
    <name evidence="5" type="ORF">QJS35_23075</name>
</gene>
<evidence type="ECO:0000256" key="3">
    <source>
        <dbReference type="SAM" id="MobiDB-lite"/>
    </source>
</evidence>
<dbReference type="Proteomes" id="UP001493487">
    <property type="component" value="Unassembled WGS sequence"/>
</dbReference>
<evidence type="ECO:0000313" key="6">
    <source>
        <dbReference type="Proteomes" id="UP001493487"/>
    </source>
</evidence>
<keyword evidence="1" id="KW-0732">Signal</keyword>
<feature type="domain" description="LamG-like jellyroll fold" evidence="4">
    <location>
        <begin position="326"/>
        <end position="463"/>
    </location>
</feature>
<evidence type="ECO:0000256" key="1">
    <source>
        <dbReference type="ARBA" id="ARBA00022729"/>
    </source>
</evidence>
<dbReference type="Gene3D" id="2.60.120.200">
    <property type="match status" value="1"/>
</dbReference>
<feature type="region of interest" description="Disordered" evidence="3">
    <location>
        <begin position="725"/>
        <end position="745"/>
    </location>
</feature>
<evidence type="ECO:0000313" key="5">
    <source>
        <dbReference type="EMBL" id="MEQ4485276.1"/>
    </source>
</evidence>
<dbReference type="SUPFAM" id="SSF49899">
    <property type="entry name" value="Concanavalin A-like lectins/glucanases"/>
    <property type="match status" value="1"/>
</dbReference>
<protein>
    <submittedName>
        <fullName evidence="5">LamG domain-containing protein</fullName>
    </submittedName>
</protein>
<reference evidence="5 6" key="1">
    <citation type="journal article" date="2023" name="Genome Announc.">
        <title>Pan-Genome Analyses of the Genus Cohnella and Proposal of the Novel Species Cohnella silvisoli sp. nov., Isolated from Forest Soil.</title>
        <authorList>
            <person name="Wang C."/>
            <person name="Mao L."/>
            <person name="Bao G."/>
            <person name="Zhu H."/>
        </authorList>
    </citation>
    <scope>NUCLEOTIDE SEQUENCE [LARGE SCALE GENOMIC DNA]</scope>
    <source>
        <strain evidence="5 6">NL03-T5-1</strain>
    </source>
</reference>
<organism evidence="5 6">
    <name type="scientific">Cohnella silvisoli</name>
    <dbReference type="NCBI Taxonomy" id="2873699"/>
    <lineage>
        <taxon>Bacteria</taxon>
        <taxon>Bacillati</taxon>
        <taxon>Bacillota</taxon>
        <taxon>Bacilli</taxon>
        <taxon>Bacillales</taxon>
        <taxon>Paenibacillaceae</taxon>
        <taxon>Cohnella</taxon>
    </lineage>
</organism>
<dbReference type="InterPro" id="IPR006558">
    <property type="entry name" value="LamG-like"/>
</dbReference>